<feature type="domain" description="F-box" evidence="1">
    <location>
        <begin position="22"/>
        <end position="71"/>
    </location>
</feature>
<protein>
    <submittedName>
        <fullName evidence="2">F-box/LRR-repeat protein C02F5.7</fullName>
    </submittedName>
</protein>
<dbReference type="Gene3D" id="3.80.10.10">
    <property type="entry name" value="Ribonuclease Inhibitor"/>
    <property type="match status" value="2"/>
</dbReference>
<dbReference type="PROSITE" id="PS50181">
    <property type="entry name" value="FBOX"/>
    <property type="match status" value="1"/>
</dbReference>
<dbReference type="InterPro" id="IPR001810">
    <property type="entry name" value="F-box_dom"/>
</dbReference>
<evidence type="ECO:0000313" key="3">
    <source>
        <dbReference type="Proteomes" id="UP000242188"/>
    </source>
</evidence>
<proteinExistence type="predicted"/>
<evidence type="ECO:0000313" key="2">
    <source>
        <dbReference type="EMBL" id="OWF36659.1"/>
    </source>
</evidence>
<reference evidence="2 3" key="1">
    <citation type="journal article" date="2017" name="Nat. Ecol. Evol.">
        <title>Scallop genome provides insights into evolution of bilaterian karyotype and development.</title>
        <authorList>
            <person name="Wang S."/>
            <person name="Zhang J."/>
            <person name="Jiao W."/>
            <person name="Li J."/>
            <person name="Xun X."/>
            <person name="Sun Y."/>
            <person name="Guo X."/>
            <person name="Huan P."/>
            <person name="Dong B."/>
            <person name="Zhang L."/>
            <person name="Hu X."/>
            <person name="Sun X."/>
            <person name="Wang J."/>
            <person name="Zhao C."/>
            <person name="Wang Y."/>
            <person name="Wang D."/>
            <person name="Huang X."/>
            <person name="Wang R."/>
            <person name="Lv J."/>
            <person name="Li Y."/>
            <person name="Zhang Z."/>
            <person name="Liu B."/>
            <person name="Lu W."/>
            <person name="Hui Y."/>
            <person name="Liang J."/>
            <person name="Zhou Z."/>
            <person name="Hou R."/>
            <person name="Li X."/>
            <person name="Liu Y."/>
            <person name="Li H."/>
            <person name="Ning X."/>
            <person name="Lin Y."/>
            <person name="Zhao L."/>
            <person name="Xing Q."/>
            <person name="Dou J."/>
            <person name="Li Y."/>
            <person name="Mao J."/>
            <person name="Guo H."/>
            <person name="Dou H."/>
            <person name="Li T."/>
            <person name="Mu C."/>
            <person name="Jiang W."/>
            <person name="Fu Q."/>
            <person name="Fu X."/>
            <person name="Miao Y."/>
            <person name="Liu J."/>
            <person name="Yu Q."/>
            <person name="Li R."/>
            <person name="Liao H."/>
            <person name="Li X."/>
            <person name="Kong Y."/>
            <person name="Jiang Z."/>
            <person name="Chourrout D."/>
            <person name="Li R."/>
            <person name="Bao Z."/>
        </authorList>
    </citation>
    <scope>NUCLEOTIDE SEQUENCE [LARGE SCALE GENOMIC DNA]</scope>
    <source>
        <strain evidence="2 3">PY_sf001</strain>
    </source>
</reference>
<dbReference type="SUPFAM" id="SSF52058">
    <property type="entry name" value="L domain-like"/>
    <property type="match status" value="1"/>
</dbReference>
<dbReference type="InterPro" id="IPR032675">
    <property type="entry name" value="LRR_dom_sf"/>
</dbReference>
<dbReference type="Gene3D" id="1.20.1280.50">
    <property type="match status" value="1"/>
</dbReference>
<dbReference type="PANTHER" id="PTHR38926:SF72">
    <property type="entry name" value="IM:7136021-RELATED"/>
    <property type="match status" value="1"/>
</dbReference>
<gene>
    <name evidence="2" type="ORF">KP79_PYT03026</name>
</gene>
<dbReference type="SMART" id="SM00256">
    <property type="entry name" value="FBOX"/>
    <property type="match status" value="1"/>
</dbReference>
<dbReference type="PANTHER" id="PTHR38926">
    <property type="entry name" value="F-BOX DOMAIN CONTAINING PROTEIN, EXPRESSED"/>
    <property type="match status" value="1"/>
</dbReference>
<dbReference type="OrthoDB" id="10257471at2759"/>
<accession>A0A210PJJ9</accession>
<sequence>MIDTNIQQRFYKISIDPNTLCYQNINDLPNELLARIFSFLHPIKDTLPVLALVCRKWREILLNNGSLWRVVHVDPRHYVYWHFSMMCCMFRLYGKHIQKLTWTDHSPVYESVFSYVPRLRNLKYLRLPILWTKSVVETLSSLTQLENIQINGGFALTDDELERIGRCFPNLLEISLNACWRLTANGIVNLMDNLSSLKTLKLKINSGLSLSDPRSGQAIQRGYDITRCVIDDDRFGLVQVLCLHFVPIKMEELWDLVKKLECLTKLSISNCEQLHGVRLVSNSLQKCYLFNLWNALFVCIRSSTLKLLTIDHGMEAMEHVEVEAASLRRVTIDGCNVMRTLRVSSKRLTFIELSKCENIDMRTFHETLRNNVSLLSLRLGCISQDSLTFDETMIPSLQELCLLGDFSCETLHIRSPTLRLLHTESDNDIVTLNHMYITANHLCKVALTGMPALKTLTIQCVSVDCIEMNLCSDDRLNLESCVIHALNAIGFLRLFDCKVNLLSVCTPLARTIVLYRCQMTDYVLQMALNGCLNIAYLNLEKCREISKVSVHSPLMKFLNLFGCVDVHKLDLEYCPQLLALNVGQCTNVRLFIRGIEQKLDSLCRTYDIVHPQEVLRWSHDFPPKPYVCDIP</sequence>
<dbReference type="STRING" id="6573.A0A210PJJ9"/>
<organism evidence="2 3">
    <name type="scientific">Mizuhopecten yessoensis</name>
    <name type="common">Japanese scallop</name>
    <name type="synonym">Patinopecten yessoensis</name>
    <dbReference type="NCBI Taxonomy" id="6573"/>
    <lineage>
        <taxon>Eukaryota</taxon>
        <taxon>Metazoa</taxon>
        <taxon>Spiralia</taxon>
        <taxon>Lophotrochozoa</taxon>
        <taxon>Mollusca</taxon>
        <taxon>Bivalvia</taxon>
        <taxon>Autobranchia</taxon>
        <taxon>Pteriomorphia</taxon>
        <taxon>Pectinida</taxon>
        <taxon>Pectinoidea</taxon>
        <taxon>Pectinidae</taxon>
        <taxon>Mizuhopecten</taxon>
    </lineage>
</organism>
<keyword evidence="3" id="KW-1185">Reference proteome</keyword>
<dbReference type="AlphaFoldDB" id="A0A210PJJ9"/>
<comment type="caution">
    <text evidence="2">The sequence shown here is derived from an EMBL/GenBank/DDBJ whole genome shotgun (WGS) entry which is preliminary data.</text>
</comment>
<dbReference type="Proteomes" id="UP000242188">
    <property type="component" value="Unassembled WGS sequence"/>
</dbReference>
<dbReference type="EMBL" id="NEDP02076518">
    <property type="protein sequence ID" value="OWF36659.1"/>
    <property type="molecule type" value="Genomic_DNA"/>
</dbReference>
<name>A0A210PJJ9_MIZYE</name>
<dbReference type="Pfam" id="PF12937">
    <property type="entry name" value="F-box-like"/>
    <property type="match status" value="1"/>
</dbReference>
<evidence type="ECO:0000259" key="1">
    <source>
        <dbReference type="PROSITE" id="PS50181"/>
    </source>
</evidence>